<dbReference type="Pfam" id="PF17765">
    <property type="entry name" value="MLTR_LBD"/>
    <property type="match status" value="1"/>
</dbReference>
<dbReference type="PANTHER" id="PTHR35010">
    <property type="entry name" value="BLL4672 PROTEIN-RELATED"/>
    <property type="match status" value="1"/>
</dbReference>
<evidence type="ECO:0000259" key="1">
    <source>
        <dbReference type="PROSITE" id="PS50943"/>
    </source>
</evidence>
<dbReference type="InterPro" id="IPR001387">
    <property type="entry name" value="Cro/C1-type_HTH"/>
</dbReference>
<dbReference type="InterPro" id="IPR041413">
    <property type="entry name" value="MLTR_LBD"/>
</dbReference>
<dbReference type="InterPro" id="IPR010982">
    <property type="entry name" value="Lambda_DNA-bd_dom_sf"/>
</dbReference>
<organism evidence="2 3">
    <name type="scientific">Planotetraspora kaengkrachanensis</name>
    <dbReference type="NCBI Taxonomy" id="575193"/>
    <lineage>
        <taxon>Bacteria</taxon>
        <taxon>Bacillati</taxon>
        <taxon>Actinomycetota</taxon>
        <taxon>Actinomycetes</taxon>
        <taxon>Streptosporangiales</taxon>
        <taxon>Streptosporangiaceae</taxon>
        <taxon>Planotetraspora</taxon>
    </lineage>
</organism>
<dbReference type="PROSITE" id="PS50943">
    <property type="entry name" value="HTH_CROC1"/>
    <property type="match status" value="1"/>
</dbReference>
<evidence type="ECO:0000313" key="3">
    <source>
        <dbReference type="Proteomes" id="UP000630097"/>
    </source>
</evidence>
<feature type="domain" description="HTH cro/C1-type" evidence="1">
    <location>
        <begin position="69"/>
        <end position="116"/>
    </location>
</feature>
<sequence>MRQGSFIQGESLPRCGGEAGARVTSALPGPAYIGRVDRPQLADFLRRRRESLHPRELGLAMGTRRRTPGLRREEVAILVGMSVDSYSRLEQQRGSQPSEQMVSAIARALRLDPDERDHLYRLAGYNAPFRQVSSAPVRAATLRLLDRLHDTPAQVVTDLAEIPAQNRMARALLGDQTDFTGFARSFLWRWFTDPTARRIYPAEEHDHHSRVQVAEFRAGLARRGADPYADELVERLRHESSEFADLWDRHEVAVRRLDSKRIVHPELGLIELECQTFASESEDLRLLVFTAVDGSHAAEQLRVLAERVAEQPA</sequence>
<protein>
    <submittedName>
        <fullName evidence="2">XRE family transcriptional regulator</fullName>
    </submittedName>
</protein>
<dbReference type="GO" id="GO:0003677">
    <property type="term" value="F:DNA binding"/>
    <property type="evidence" value="ECO:0007669"/>
    <property type="project" value="InterPro"/>
</dbReference>
<dbReference type="Gene3D" id="1.10.260.40">
    <property type="entry name" value="lambda repressor-like DNA-binding domains"/>
    <property type="match status" value="1"/>
</dbReference>
<dbReference type="Gene3D" id="3.30.450.180">
    <property type="match status" value="1"/>
</dbReference>
<keyword evidence="3" id="KW-1185">Reference proteome</keyword>
<dbReference type="AlphaFoldDB" id="A0A8J3M6L9"/>
<dbReference type="PANTHER" id="PTHR35010:SF2">
    <property type="entry name" value="BLL4672 PROTEIN"/>
    <property type="match status" value="1"/>
</dbReference>
<accession>A0A8J3M6L9</accession>
<evidence type="ECO:0000313" key="2">
    <source>
        <dbReference type="EMBL" id="GIG80380.1"/>
    </source>
</evidence>
<dbReference type="Pfam" id="PF13560">
    <property type="entry name" value="HTH_31"/>
    <property type="match status" value="1"/>
</dbReference>
<dbReference type="SUPFAM" id="SSF47413">
    <property type="entry name" value="lambda repressor-like DNA-binding domains"/>
    <property type="match status" value="1"/>
</dbReference>
<dbReference type="SMART" id="SM00530">
    <property type="entry name" value="HTH_XRE"/>
    <property type="match status" value="1"/>
</dbReference>
<dbReference type="Proteomes" id="UP000630097">
    <property type="component" value="Unassembled WGS sequence"/>
</dbReference>
<gene>
    <name evidence="2" type="ORF">Pka01_35070</name>
</gene>
<name>A0A8J3M6L9_9ACTN</name>
<dbReference type="EMBL" id="BONV01000014">
    <property type="protein sequence ID" value="GIG80380.1"/>
    <property type="molecule type" value="Genomic_DNA"/>
</dbReference>
<reference evidence="2 3" key="1">
    <citation type="submission" date="2021-01" db="EMBL/GenBank/DDBJ databases">
        <title>Whole genome shotgun sequence of Planotetraspora kaengkrachanensis NBRC 104272.</title>
        <authorList>
            <person name="Komaki H."/>
            <person name="Tamura T."/>
        </authorList>
    </citation>
    <scope>NUCLEOTIDE SEQUENCE [LARGE SCALE GENOMIC DNA]</scope>
    <source>
        <strain evidence="2 3">NBRC 104272</strain>
    </source>
</reference>
<proteinExistence type="predicted"/>
<comment type="caution">
    <text evidence="2">The sequence shown here is derived from an EMBL/GenBank/DDBJ whole genome shotgun (WGS) entry which is preliminary data.</text>
</comment>
<dbReference type="CDD" id="cd00093">
    <property type="entry name" value="HTH_XRE"/>
    <property type="match status" value="1"/>
</dbReference>